<evidence type="ECO:0000313" key="2">
    <source>
        <dbReference type="EMBL" id="NEV64451.1"/>
    </source>
</evidence>
<proteinExistence type="predicted"/>
<dbReference type="AlphaFoldDB" id="A0A6M0K583"/>
<dbReference type="Proteomes" id="UP000483379">
    <property type="component" value="Unassembled WGS sequence"/>
</dbReference>
<name>A0A6M0K583_9GAMM</name>
<sequence length="603" mass="65790">MRWASAILIAALGTTGASAVTLTTDLPSPQPAGTNILVSVSESGDSEHLYQLSIAPADQPKDRRVIYAYQSSSTLEWSSVRPGSYVLIGSVLDVESGQQSAAVLPFTVLPAIPYGLNAPVVHPTRNPLVALYVAPPCGDPIRMRVRFFAPSIGVEQVTTPEWCLPQAPPHFLIAGMRQDTTYLMQHEALASDGTRLQSSWPISFTTGTAEIAISPSTIHAPAGPETSPPEPLIWNSTMIGNDALGLSPYPLATDLEGNLLWYWQRPVWALRPGADGSFWHITPDPMTGTANQLLTKADLLGNVIKQTSVRDLNVQLERRDDTDRINDIHHDVRELRNGDVAFIASVERLVTDLQGAGEVSVLGDMIIVTDKNLTIKWLWNAWDHLDPTRLATMGEVCGPGDAGCPPFYLGDESNDWTHANALALTPDGNLLLSVRNQDWVVKIDYDEGSGDGSILWRLGPDGDFTMLGGSEDDWFSHIHDPSYIADDAIVLFDNSNLRCEAEEPPPDCQSRGQIWQIDETAMTAELVFNKDLGDYAFAVGSAQQLANGNLWLNAGMLGTFAEPRATVQEVDPSGITVLQTDLDIFQYRSYRLQNLYSEATNGD</sequence>
<reference evidence="2 3" key="1">
    <citation type="submission" date="2020-02" db="EMBL/GenBank/DDBJ databases">
        <title>Genome sequences of Thiorhodococcus mannitoliphagus and Thiorhodococcus minor, purple sulfur photosynthetic bacteria in the gammaproteobacterial family, Chromatiaceae.</title>
        <authorList>
            <person name="Aviles F.A."/>
            <person name="Meyer T.E."/>
            <person name="Kyndt J.A."/>
        </authorList>
    </citation>
    <scope>NUCLEOTIDE SEQUENCE [LARGE SCALE GENOMIC DNA]</scope>
    <source>
        <strain evidence="2 3">DSM 11518</strain>
    </source>
</reference>
<evidence type="ECO:0008006" key="4">
    <source>
        <dbReference type="Google" id="ProtNLM"/>
    </source>
</evidence>
<accession>A0A6M0K583</accession>
<evidence type="ECO:0000256" key="1">
    <source>
        <dbReference type="SAM" id="SignalP"/>
    </source>
</evidence>
<dbReference type="PANTHER" id="PTHR35340:SF5">
    <property type="entry name" value="ASST-DOMAIN-CONTAINING PROTEIN"/>
    <property type="match status" value="1"/>
</dbReference>
<comment type="caution">
    <text evidence="2">The sequence shown here is derived from an EMBL/GenBank/DDBJ whole genome shotgun (WGS) entry which is preliminary data.</text>
</comment>
<protein>
    <recommendedName>
        <fullName evidence="4">Arylsulfotransferase N-terminal domain-containing protein</fullName>
    </recommendedName>
</protein>
<gene>
    <name evidence="2" type="ORF">G3446_21670</name>
</gene>
<feature type="signal peptide" evidence="1">
    <location>
        <begin position="1"/>
        <end position="19"/>
    </location>
</feature>
<dbReference type="InterPro" id="IPR053143">
    <property type="entry name" value="Arylsulfate_ST"/>
</dbReference>
<dbReference type="EMBL" id="JAAIJQ010000091">
    <property type="protein sequence ID" value="NEV64451.1"/>
    <property type="molecule type" value="Genomic_DNA"/>
</dbReference>
<keyword evidence="3" id="KW-1185">Reference proteome</keyword>
<feature type="chain" id="PRO_5026849946" description="Arylsulfotransferase N-terminal domain-containing protein" evidence="1">
    <location>
        <begin position="20"/>
        <end position="603"/>
    </location>
</feature>
<dbReference type="InterPro" id="IPR010262">
    <property type="entry name" value="Arylsulfotransferase_bact"/>
</dbReference>
<dbReference type="Pfam" id="PF05935">
    <property type="entry name" value="Arylsulfotrans"/>
    <property type="match status" value="1"/>
</dbReference>
<organism evidence="2 3">
    <name type="scientific">Thiorhodococcus minor</name>
    <dbReference type="NCBI Taxonomy" id="57489"/>
    <lineage>
        <taxon>Bacteria</taxon>
        <taxon>Pseudomonadati</taxon>
        <taxon>Pseudomonadota</taxon>
        <taxon>Gammaproteobacteria</taxon>
        <taxon>Chromatiales</taxon>
        <taxon>Chromatiaceae</taxon>
        <taxon>Thiorhodococcus</taxon>
    </lineage>
</organism>
<keyword evidence="1" id="KW-0732">Signal</keyword>
<dbReference type="RefSeq" id="WP_164455206.1">
    <property type="nucleotide sequence ID" value="NZ_JAAIJQ010000091.1"/>
</dbReference>
<dbReference type="GO" id="GO:0004062">
    <property type="term" value="F:aryl sulfotransferase activity"/>
    <property type="evidence" value="ECO:0007669"/>
    <property type="project" value="InterPro"/>
</dbReference>
<evidence type="ECO:0000313" key="3">
    <source>
        <dbReference type="Proteomes" id="UP000483379"/>
    </source>
</evidence>
<dbReference type="PANTHER" id="PTHR35340">
    <property type="entry name" value="PQQ ENZYME REPEAT PROTEIN-RELATED"/>
    <property type="match status" value="1"/>
</dbReference>